<keyword evidence="16 18" id="KW-0456">Lyase</keyword>
<accession>A0ABS1CMW9</accession>
<evidence type="ECO:0000313" key="22">
    <source>
        <dbReference type="Proteomes" id="UP000748752"/>
    </source>
</evidence>
<evidence type="ECO:0000256" key="3">
    <source>
        <dbReference type="ARBA" id="ARBA00003485"/>
    </source>
</evidence>
<keyword evidence="22" id="KW-1185">Reference proteome</keyword>
<dbReference type="Gene3D" id="1.20.1090.10">
    <property type="entry name" value="Dehydroquinate synthase-like - alpha domain"/>
    <property type="match status" value="1"/>
</dbReference>
<feature type="binding site" evidence="18">
    <location>
        <begin position="120"/>
        <end position="124"/>
    </location>
    <ligand>
        <name>NAD(+)</name>
        <dbReference type="ChEBI" id="CHEBI:57540"/>
    </ligand>
</feature>
<gene>
    <name evidence="18" type="primary">aroB</name>
    <name evidence="21" type="ORF">CKO31_20255</name>
</gene>
<evidence type="ECO:0000256" key="11">
    <source>
        <dbReference type="ARBA" id="ARBA00022723"/>
    </source>
</evidence>
<keyword evidence="17 18" id="KW-0170">Cobalt</keyword>
<feature type="binding site" evidence="18">
    <location>
        <begin position="86"/>
        <end position="91"/>
    </location>
    <ligand>
        <name>NAD(+)</name>
        <dbReference type="ChEBI" id="CHEBI:57540"/>
    </ligand>
</feature>
<feature type="binding site" evidence="18">
    <location>
        <position position="262"/>
    </location>
    <ligand>
        <name>Zn(2+)</name>
        <dbReference type="ChEBI" id="CHEBI:29105"/>
    </ligand>
</feature>
<comment type="caution">
    <text evidence="21">The sequence shown here is derived from an EMBL/GenBank/DDBJ whole genome shotgun (WGS) entry which is preliminary data.</text>
</comment>
<keyword evidence="14 18" id="KW-0520">NAD</keyword>
<feature type="binding site" evidence="18">
    <location>
        <position position="157"/>
    </location>
    <ligand>
        <name>NAD(+)</name>
        <dbReference type="ChEBI" id="CHEBI:57540"/>
    </ligand>
</feature>
<dbReference type="Proteomes" id="UP000748752">
    <property type="component" value="Unassembled WGS sequence"/>
</dbReference>
<feature type="binding site" evidence="18">
    <location>
        <position position="279"/>
    </location>
    <ligand>
        <name>Zn(2+)</name>
        <dbReference type="ChEBI" id="CHEBI:29105"/>
    </ligand>
</feature>
<comment type="pathway">
    <text evidence="5 18">Metabolic intermediate biosynthesis; chorismate biosynthesis; chorismate from D-erythrose 4-phosphate and phosphoenolpyruvate: step 2/7.</text>
</comment>
<dbReference type="EMBL" id="NRRV01000065">
    <property type="protein sequence ID" value="MBK1633043.1"/>
    <property type="molecule type" value="Genomic_DNA"/>
</dbReference>
<evidence type="ECO:0000259" key="19">
    <source>
        <dbReference type="Pfam" id="PF01761"/>
    </source>
</evidence>
<dbReference type="Pfam" id="PF01761">
    <property type="entry name" value="DHQ_synthase"/>
    <property type="match status" value="1"/>
</dbReference>
<comment type="similarity">
    <text evidence="6 18">Belongs to the sugar phosphate cyclases superfamily. Dehydroquinate synthase family.</text>
</comment>
<comment type="function">
    <text evidence="3 18">Catalyzes the conversion of 3-deoxy-D-arabino-heptulosonate 7-phosphate (DAHP) to dehydroquinate (DHQ).</text>
</comment>
<dbReference type="CDD" id="cd08195">
    <property type="entry name" value="DHQS"/>
    <property type="match status" value="1"/>
</dbReference>
<evidence type="ECO:0000256" key="8">
    <source>
        <dbReference type="ARBA" id="ARBA00017684"/>
    </source>
</evidence>
<sequence>MTSAPSTAAGGAPTAAGARRLEVDLGARSYPILIGCGLISSPDCYAPYVRGRQVLVVSNDTVAPLYLDAVERALASLDIHKVILPDGERYKDLATLNRIFDALLAERLGRDVTVIALGGGVVGDMAGFAAACYQRGVDFIQVPTTLLAQVDSSVGGKTGVNHALGKNMIGAFHQPRAVVADTDTLSTLPDRELAAGLAEVVKYGLIRDPDFVDWLEASRERLLARDADALAEAVERSCRNKAEVVAADEREAGQRALLNLGHTFGHAIEAGLGYGEWLHGEAVAAGMVMAAELSARLGWLAADDVGRIRRLLAGFGLPVDPPPDLTAERWLALMAVDKKVQGGRLRLVLLRAIGGAVVTADFDPAALRALLEQTAAASGRATA</sequence>
<evidence type="ECO:0000256" key="10">
    <source>
        <dbReference type="ARBA" id="ARBA00022605"/>
    </source>
</evidence>
<feature type="binding site" evidence="18">
    <location>
        <begin position="184"/>
        <end position="187"/>
    </location>
    <ligand>
        <name>NAD(+)</name>
        <dbReference type="ChEBI" id="CHEBI:57540"/>
    </ligand>
</feature>
<evidence type="ECO:0000256" key="5">
    <source>
        <dbReference type="ARBA" id="ARBA00004661"/>
    </source>
</evidence>
<dbReference type="InterPro" id="IPR030960">
    <property type="entry name" value="DHQS/DOIS_N"/>
</dbReference>
<reference evidence="21 22" key="1">
    <citation type="journal article" date="2020" name="Microorganisms">
        <title>Osmotic Adaptation and Compatible Solute Biosynthesis of Phototrophic Bacteria as Revealed from Genome Analyses.</title>
        <authorList>
            <person name="Imhoff J.F."/>
            <person name="Rahn T."/>
            <person name="Kunzel S."/>
            <person name="Keller A."/>
            <person name="Neulinger S.C."/>
        </authorList>
    </citation>
    <scope>NUCLEOTIDE SEQUENCE [LARGE SCALE GENOMIC DNA]</scope>
    <source>
        <strain evidence="21 22">DSM 6210</strain>
    </source>
</reference>
<dbReference type="SUPFAM" id="SSF56796">
    <property type="entry name" value="Dehydroquinate synthase-like"/>
    <property type="match status" value="1"/>
</dbReference>
<dbReference type="InterPro" id="IPR056179">
    <property type="entry name" value="DHQS_C"/>
</dbReference>
<evidence type="ECO:0000256" key="9">
    <source>
        <dbReference type="ARBA" id="ARBA00022490"/>
    </source>
</evidence>
<dbReference type="EC" id="4.2.3.4" evidence="7 18"/>
<feature type="domain" description="3-dehydroquinate synthase C-terminal" evidence="20">
    <location>
        <begin position="196"/>
        <end position="340"/>
    </location>
</feature>
<evidence type="ECO:0000256" key="14">
    <source>
        <dbReference type="ARBA" id="ARBA00023027"/>
    </source>
</evidence>
<evidence type="ECO:0000256" key="7">
    <source>
        <dbReference type="ARBA" id="ARBA00013031"/>
    </source>
</evidence>
<keyword evidence="10 18" id="KW-0028">Amino-acid biosynthesis</keyword>
<evidence type="ECO:0000256" key="13">
    <source>
        <dbReference type="ARBA" id="ARBA00022833"/>
    </source>
</evidence>
<dbReference type="Gene3D" id="3.40.50.1970">
    <property type="match status" value="1"/>
</dbReference>
<dbReference type="NCBIfam" id="TIGR01357">
    <property type="entry name" value="aroB"/>
    <property type="match status" value="1"/>
</dbReference>
<dbReference type="PIRSF" id="PIRSF001455">
    <property type="entry name" value="DHQ_synth"/>
    <property type="match status" value="1"/>
</dbReference>
<comment type="cofactor">
    <cofactor evidence="18">
        <name>Co(2+)</name>
        <dbReference type="ChEBI" id="CHEBI:48828"/>
    </cofactor>
    <cofactor evidence="18">
        <name>Zn(2+)</name>
        <dbReference type="ChEBI" id="CHEBI:29105"/>
    </cofactor>
    <text evidence="18">Binds 1 divalent metal cation per subunit. Can use either Co(2+) or Zn(2+).</text>
</comment>
<keyword evidence="15 18" id="KW-0057">Aromatic amino acid biosynthesis</keyword>
<name>A0ABS1CMW9_9GAMM</name>
<feature type="binding site" evidence="18">
    <location>
        <position position="199"/>
    </location>
    <ligand>
        <name>Zn(2+)</name>
        <dbReference type="ChEBI" id="CHEBI:29105"/>
    </ligand>
</feature>
<feature type="binding site" evidence="18">
    <location>
        <begin position="144"/>
        <end position="145"/>
    </location>
    <ligand>
        <name>NAD(+)</name>
        <dbReference type="ChEBI" id="CHEBI:57540"/>
    </ligand>
</feature>
<evidence type="ECO:0000256" key="6">
    <source>
        <dbReference type="ARBA" id="ARBA00005412"/>
    </source>
</evidence>
<evidence type="ECO:0000256" key="2">
    <source>
        <dbReference type="ARBA" id="ARBA00001911"/>
    </source>
</evidence>
<evidence type="ECO:0000259" key="20">
    <source>
        <dbReference type="Pfam" id="PF24621"/>
    </source>
</evidence>
<dbReference type="HAMAP" id="MF_00110">
    <property type="entry name" value="DHQ_synthase"/>
    <property type="match status" value="1"/>
</dbReference>
<keyword evidence="9 18" id="KW-0963">Cytoplasm</keyword>
<evidence type="ECO:0000256" key="12">
    <source>
        <dbReference type="ARBA" id="ARBA00022741"/>
    </source>
</evidence>
<keyword evidence="11 18" id="KW-0479">Metal-binding</keyword>
<dbReference type="InterPro" id="IPR016037">
    <property type="entry name" value="DHQ_synth_AroB"/>
</dbReference>
<comment type="catalytic activity">
    <reaction evidence="1 18">
        <text>7-phospho-2-dehydro-3-deoxy-D-arabino-heptonate = 3-dehydroquinate + phosphate</text>
        <dbReference type="Rhea" id="RHEA:21968"/>
        <dbReference type="ChEBI" id="CHEBI:32364"/>
        <dbReference type="ChEBI" id="CHEBI:43474"/>
        <dbReference type="ChEBI" id="CHEBI:58394"/>
        <dbReference type="EC" id="4.2.3.4"/>
    </reaction>
</comment>
<evidence type="ECO:0000256" key="4">
    <source>
        <dbReference type="ARBA" id="ARBA00004496"/>
    </source>
</evidence>
<evidence type="ECO:0000256" key="1">
    <source>
        <dbReference type="ARBA" id="ARBA00001393"/>
    </source>
</evidence>
<keyword evidence="12 18" id="KW-0547">Nucleotide-binding</keyword>
<dbReference type="Pfam" id="PF24621">
    <property type="entry name" value="DHQS_C"/>
    <property type="match status" value="1"/>
</dbReference>
<dbReference type="PANTHER" id="PTHR43622:SF7">
    <property type="entry name" value="3-DEHYDROQUINATE SYNTHASE, CHLOROPLASTIC"/>
    <property type="match status" value="1"/>
</dbReference>
<evidence type="ECO:0000256" key="15">
    <source>
        <dbReference type="ARBA" id="ARBA00023141"/>
    </source>
</evidence>
<organism evidence="21 22">
    <name type="scientific">Thiohalocapsa halophila</name>
    <dbReference type="NCBI Taxonomy" id="69359"/>
    <lineage>
        <taxon>Bacteria</taxon>
        <taxon>Pseudomonadati</taxon>
        <taxon>Pseudomonadota</taxon>
        <taxon>Gammaproteobacteria</taxon>
        <taxon>Chromatiales</taxon>
        <taxon>Chromatiaceae</taxon>
        <taxon>Thiohalocapsa</taxon>
    </lineage>
</organism>
<evidence type="ECO:0000256" key="18">
    <source>
        <dbReference type="HAMAP-Rule" id="MF_00110"/>
    </source>
</evidence>
<feature type="binding site" evidence="18">
    <location>
        <position position="166"/>
    </location>
    <ligand>
        <name>NAD(+)</name>
        <dbReference type="ChEBI" id="CHEBI:57540"/>
    </ligand>
</feature>
<dbReference type="PANTHER" id="PTHR43622">
    <property type="entry name" value="3-DEHYDROQUINATE SYNTHASE"/>
    <property type="match status" value="1"/>
</dbReference>
<evidence type="ECO:0000256" key="17">
    <source>
        <dbReference type="ARBA" id="ARBA00023285"/>
    </source>
</evidence>
<proteinExistence type="inferred from homology"/>
<dbReference type="InterPro" id="IPR030963">
    <property type="entry name" value="DHQ_synth_fam"/>
</dbReference>
<dbReference type="InterPro" id="IPR050071">
    <property type="entry name" value="Dehydroquinate_synthase"/>
</dbReference>
<comment type="subcellular location">
    <subcellularLocation>
        <location evidence="4 18">Cytoplasm</location>
    </subcellularLocation>
</comment>
<evidence type="ECO:0000313" key="21">
    <source>
        <dbReference type="EMBL" id="MBK1633043.1"/>
    </source>
</evidence>
<keyword evidence="13 18" id="KW-0862">Zinc</keyword>
<evidence type="ECO:0000256" key="16">
    <source>
        <dbReference type="ARBA" id="ARBA00023239"/>
    </source>
</evidence>
<protein>
    <recommendedName>
        <fullName evidence="8 18">3-dehydroquinate synthase</fullName>
        <shortName evidence="18">DHQS</shortName>
        <ecNumber evidence="7 18">4.2.3.4</ecNumber>
    </recommendedName>
</protein>
<comment type="cofactor">
    <cofactor evidence="2 18">
        <name>NAD(+)</name>
        <dbReference type="ChEBI" id="CHEBI:57540"/>
    </cofactor>
</comment>
<feature type="domain" description="3-dehydroquinate synthase N-terminal" evidence="19">
    <location>
        <begin position="82"/>
        <end position="194"/>
    </location>
</feature>